<dbReference type="EMBL" id="WTYX01000001">
    <property type="protein sequence ID" value="MXO90584.1"/>
    <property type="molecule type" value="Genomic_DNA"/>
</dbReference>
<dbReference type="InterPro" id="IPR003333">
    <property type="entry name" value="CMAS"/>
</dbReference>
<accession>A0A844ZSX6</accession>
<keyword evidence="5" id="KW-0443">Lipid metabolism</keyword>
<gene>
    <name evidence="6" type="ORF">GRI41_07110</name>
</gene>
<sequence>MSKSLVKKYLGSIVKRGTLSVTFADGGQAEFGVPEDGFPDIALRLTDGKVPRDIILDPRLGAAEAFMDGRLVIERGDVMGLVELLRGNAPWDRGGTIGSPSTLRKLRDRIGSGLESVNNAMKSQRNVAHHYDIGNDLYKLMLDTEHMQYSCAYWPTDDITLAEAQEAKLAHIAAKLALEPGQEVLDIGCGWGGMAIFLASRAKVKVHGITLSEEQLALAAERAEAAGVSDLVTFELVDYRDLPKRDARYDRIVSVGMFEHVGRPQFEKFFECCANLLKADGVMLLHTIGRLGSPGTTDAFTRKYIFPGGYIPALSETMEASEKFRLIASDIEILRLHYAKTLREWYKRCEEHREAIVAMFDERFYRMWTFYLAGATAAFEHGGMCNFQIQYCRSRHALPITRDYLADNETNMLQKP</sequence>
<dbReference type="InterPro" id="IPR029063">
    <property type="entry name" value="SAM-dependent_MTases_sf"/>
</dbReference>
<dbReference type="PANTHER" id="PTHR43667">
    <property type="entry name" value="CYCLOPROPANE-FATTY-ACYL-PHOSPHOLIPID SYNTHASE"/>
    <property type="match status" value="1"/>
</dbReference>
<dbReference type="InterPro" id="IPR050723">
    <property type="entry name" value="CFA/CMAS"/>
</dbReference>
<dbReference type="OrthoDB" id="9782855at2"/>
<protein>
    <submittedName>
        <fullName evidence="6">Methyltransferase domain-containing protein</fullName>
    </submittedName>
</protein>
<evidence type="ECO:0000313" key="6">
    <source>
        <dbReference type="EMBL" id="MXO90584.1"/>
    </source>
</evidence>
<dbReference type="GO" id="GO:0008610">
    <property type="term" value="P:lipid biosynthetic process"/>
    <property type="evidence" value="ECO:0007669"/>
    <property type="project" value="InterPro"/>
</dbReference>
<keyword evidence="3 6" id="KW-0808">Transferase</keyword>
<organism evidence="6 7">
    <name type="scientific">Pontixanthobacter aquaemixtae</name>
    <dbReference type="NCBI Taxonomy" id="1958940"/>
    <lineage>
        <taxon>Bacteria</taxon>
        <taxon>Pseudomonadati</taxon>
        <taxon>Pseudomonadota</taxon>
        <taxon>Alphaproteobacteria</taxon>
        <taxon>Sphingomonadales</taxon>
        <taxon>Erythrobacteraceae</taxon>
        <taxon>Pontixanthobacter</taxon>
    </lineage>
</organism>
<dbReference type="GO" id="GO:0032259">
    <property type="term" value="P:methylation"/>
    <property type="evidence" value="ECO:0007669"/>
    <property type="project" value="UniProtKB-KW"/>
</dbReference>
<keyword evidence="4" id="KW-0949">S-adenosyl-L-methionine</keyword>
<evidence type="ECO:0000256" key="4">
    <source>
        <dbReference type="ARBA" id="ARBA00022691"/>
    </source>
</evidence>
<dbReference type="GO" id="GO:0008168">
    <property type="term" value="F:methyltransferase activity"/>
    <property type="evidence" value="ECO:0007669"/>
    <property type="project" value="UniProtKB-KW"/>
</dbReference>
<dbReference type="CDD" id="cd02440">
    <property type="entry name" value="AdoMet_MTases"/>
    <property type="match status" value="1"/>
</dbReference>
<dbReference type="Proteomes" id="UP000442714">
    <property type="component" value="Unassembled WGS sequence"/>
</dbReference>
<evidence type="ECO:0000256" key="1">
    <source>
        <dbReference type="ARBA" id="ARBA00010815"/>
    </source>
</evidence>
<keyword evidence="7" id="KW-1185">Reference proteome</keyword>
<comment type="similarity">
    <text evidence="1">Belongs to the CFA/CMAS family.</text>
</comment>
<comment type="caution">
    <text evidence="6">The sequence shown here is derived from an EMBL/GenBank/DDBJ whole genome shotgun (WGS) entry which is preliminary data.</text>
</comment>
<dbReference type="RefSeq" id="WP_160604022.1">
    <property type="nucleotide sequence ID" value="NZ_WTYX01000001.1"/>
</dbReference>
<keyword evidence="2 6" id="KW-0489">Methyltransferase</keyword>
<evidence type="ECO:0000313" key="7">
    <source>
        <dbReference type="Proteomes" id="UP000442714"/>
    </source>
</evidence>
<reference evidence="6 7" key="1">
    <citation type="submission" date="2019-12" db="EMBL/GenBank/DDBJ databases">
        <title>Genomic-based taxomic classification of the family Erythrobacteraceae.</title>
        <authorList>
            <person name="Xu L."/>
        </authorList>
    </citation>
    <scope>NUCLEOTIDE SEQUENCE [LARGE SCALE GENOMIC DNA]</scope>
    <source>
        <strain evidence="6 7">KCTC 52763</strain>
    </source>
</reference>
<dbReference type="Pfam" id="PF02353">
    <property type="entry name" value="CMAS"/>
    <property type="match status" value="1"/>
</dbReference>
<evidence type="ECO:0000256" key="2">
    <source>
        <dbReference type="ARBA" id="ARBA00022603"/>
    </source>
</evidence>
<dbReference type="PANTHER" id="PTHR43667:SF1">
    <property type="entry name" value="CYCLOPROPANE-FATTY-ACYL-PHOSPHOLIPID SYNTHASE"/>
    <property type="match status" value="1"/>
</dbReference>
<proteinExistence type="inferred from homology"/>
<dbReference type="SUPFAM" id="SSF53335">
    <property type="entry name" value="S-adenosyl-L-methionine-dependent methyltransferases"/>
    <property type="match status" value="1"/>
</dbReference>
<dbReference type="AlphaFoldDB" id="A0A844ZSX6"/>
<evidence type="ECO:0000256" key="5">
    <source>
        <dbReference type="ARBA" id="ARBA00023098"/>
    </source>
</evidence>
<dbReference type="Gene3D" id="3.40.50.150">
    <property type="entry name" value="Vaccinia Virus protein VP39"/>
    <property type="match status" value="1"/>
</dbReference>
<dbReference type="PIRSF" id="PIRSF003085">
    <property type="entry name" value="CMAS"/>
    <property type="match status" value="1"/>
</dbReference>
<evidence type="ECO:0000256" key="3">
    <source>
        <dbReference type="ARBA" id="ARBA00022679"/>
    </source>
</evidence>
<name>A0A844ZSX6_9SPHN</name>